<name>A0AAW2ED83_9HYME</name>
<organism evidence="2 3">
    <name type="scientific">Cardiocondyla obscurior</name>
    <dbReference type="NCBI Taxonomy" id="286306"/>
    <lineage>
        <taxon>Eukaryota</taxon>
        <taxon>Metazoa</taxon>
        <taxon>Ecdysozoa</taxon>
        <taxon>Arthropoda</taxon>
        <taxon>Hexapoda</taxon>
        <taxon>Insecta</taxon>
        <taxon>Pterygota</taxon>
        <taxon>Neoptera</taxon>
        <taxon>Endopterygota</taxon>
        <taxon>Hymenoptera</taxon>
        <taxon>Apocrita</taxon>
        <taxon>Aculeata</taxon>
        <taxon>Formicoidea</taxon>
        <taxon>Formicidae</taxon>
        <taxon>Myrmicinae</taxon>
        <taxon>Cardiocondyla</taxon>
    </lineage>
</organism>
<dbReference type="Proteomes" id="UP001430953">
    <property type="component" value="Unassembled WGS sequence"/>
</dbReference>
<comment type="caution">
    <text evidence="2">The sequence shown here is derived from an EMBL/GenBank/DDBJ whole genome shotgun (WGS) entry which is preliminary data.</text>
</comment>
<feature type="compositionally biased region" description="Polar residues" evidence="1">
    <location>
        <begin position="58"/>
        <end position="71"/>
    </location>
</feature>
<gene>
    <name evidence="2" type="ORF">PUN28_018864</name>
</gene>
<evidence type="ECO:0000313" key="3">
    <source>
        <dbReference type="Proteomes" id="UP001430953"/>
    </source>
</evidence>
<proteinExistence type="predicted"/>
<accession>A0AAW2ED83</accession>
<feature type="region of interest" description="Disordered" evidence="1">
    <location>
        <begin position="58"/>
        <end position="80"/>
    </location>
</feature>
<dbReference type="EMBL" id="JADYXP020000024">
    <property type="protein sequence ID" value="KAL0101343.1"/>
    <property type="molecule type" value="Genomic_DNA"/>
</dbReference>
<sequence>MTRKNILAVFPRCNRSVYASIFHAALMQRVKPERIDLFFCFFPRELRKKQRVRRSSLTDEVSSRATALSRGTKSKDRSVRGTVCPGLISKMDSPRRLLTVTKSGALGYIERYEIQRIS</sequence>
<reference evidence="2 3" key="1">
    <citation type="submission" date="2023-03" db="EMBL/GenBank/DDBJ databases">
        <title>High recombination rates correlate with genetic variation in Cardiocondyla obscurior ants.</title>
        <authorList>
            <person name="Errbii M."/>
        </authorList>
    </citation>
    <scope>NUCLEOTIDE SEQUENCE [LARGE SCALE GENOMIC DNA]</scope>
    <source>
        <strain evidence="2">Alpha-2009</strain>
        <tissue evidence="2">Whole body</tissue>
    </source>
</reference>
<protein>
    <submittedName>
        <fullName evidence="2">Uncharacterized protein</fullName>
    </submittedName>
</protein>
<evidence type="ECO:0000256" key="1">
    <source>
        <dbReference type="SAM" id="MobiDB-lite"/>
    </source>
</evidence>
<evidence type="ECO:0000313" key="2">
    <source>
        <dbReference type="EMBL" id="KAL0101343.1"/>
    </source>
</evidence>
<dbReference type="AlphaFoldDB" id="A0AAW2ED83"/>
<keyword evidence="3" id="KW-1185">Reference proteome</keyword>